<reference evidence="1" key="1">
    <citation type="submission" date="2023-05" db="EMBL/GenBank/DDBJ databases">
        <authorList>
            <person name="Huff M."/>
        </authorList>
    </citation>
    <scope>NUCLEOTIDE SEQUENCE</scope>
</reference>
<proteinExistence type="predicted"/>
<protein>
    <submittedName>
        <fullName evidence="1">Uncharacterized protein</fullName>
    </submittedName>
</protein>
<sequence length="129" mass="14995">MFVIFSEDGPQSMYVCHFSRGWTTTYVSLDNVGVWNLRADNLDCWFLGQEKYMRIVNLEDTSNKTKLFVPDNALYCGVLSGKQKYRTITSLTHLAHSVNLFYTNDYCPFLFPGSRKLPQHPLYMDISNF</sequence>
<accession>A0AAD2DSP2</accession>
<organism evidence="1 2">
    <name type="scientific">Fraxinus pennsylvanica</name>
    <dbReference type="NCBI Taxonomy" id="56036"/>
    <lineage>
        <taxon>Eukaryota</taxon>
        <taxon>Viridiplantae</taxon>
        <taxon>Streptophyta</taxon>
        <taxon>Embryophyta</taxon>
        <taxon>Tracheophyta</taxon>
        <taxon>Spermatophyta</taxon>
        <taxon>Magnoliopsida</taxon>
        <taxon>eudicotyledons</taxon>
        <taxon>Gunneridae</taxon>
        <taxon>Pentapetalae</taxon>
        <taxon>asterids</taxon>
        <taxon>lamiids</taxon>
        <taxon>Lamiales</taxon>
        <taxon>Oleaceae</taxon>
        <taxon>Oleeae</taxon>
        <taxon>Fraxinus</taxon>
    </lineage>
</organism>
<name>A0AAD2DSP2_9LAMI</name>
<keyword evidence="2" id="KW-1185">Reference proteome</keyword>
<gene>
    <name evidence="1" type="ORF">FPE_LOCUS9785</name>
</gene>
<evidence type="ECO:0000313" key="2">
    <source>
        <dbReference type="Proteomes" id="UP000834106"/>
    </source>
</evidence>
<dbReference type="EMBL" id="OU503040">
    <property type="protein sequence ID" value="CAI9762355.1"/>
    <property type="molecule type" value="Genomic_DNA"/>
</dbReference>
<evidence type="ECO:0000313" key="1">
    <source>
        <dbReference type="EMBL" id="CAI9762355.1"/>
    </source>
</evidence>
<dbReference type="AlphaFoldDB" id="A0AAD2DSP2"/>
<dbReference type="Proteomes" id="UP000834106">
    <property type="component" value="Chromosome 5"/>
</dbReference>